<dbReference type="PRINTS" id="PR00111">
    <property type="entry name" value="ABHYDROLASE"/>
</dbReference>
<dbReference type="GeneID" id="63791282"/>
<dbReference type="Proteomes" id="UP000249363">
    <property type="component" value="Unassembled WGS sequence"/>
</dbReference>
<dbReference type="Gene3D" id="3.40.50.1820">
    <property type="entry name" value="alpha/beta hydrolase"/>
    <property type="match status" value="1"/>
</dbReference>
<evidence type="ECO:0000313" key="2">
    <source>
        <dbReference type="EMBL" id="RAO66053.1"/>
    </source>
</evidence>
<proteinExistence type="predicted"/>
<feature type="domain" description="AB hydrolase-1" evidence="1">
    <location>
        <begin position="27"/>
        <end position="266"/>
    </location>
</feature>
<dbReference type="PANTHER" id="PTHR46438">
    <property type="entry name" value="ALPHA/BETA-HYDROLASES SUPERFAMILY PROTEIN"/>
    <property type="match status" value="1"/>
</dbReference>
<sequence length="280" mass="31155">MPQETISTVFGDLHAIVQGNLASDKTLLLLHGNSSTWKAFEPILDDAVLKATYKIIGFDLPGHGDSADAPDPQLSYNIPAYAKAALEVLRHFRVKSYVAFGSSMGGQVAWSMIELAKSSPKEFDIRGVMTSGSVPFGNLRDLQESFNIDSQDSVATTGSMTDEQAEWAVKHAYGGTPQPFMYESLKRTDPRARPLMFEHIVKGESTDQRRTVRETKIPIAIVNGDMDVFIKLDVFDRLEYGNLWKDKVFTIKGSGHCPYWDNPKEFLPFLTEFAADCYSA</sequence>
<evidence type="ECO:0000313" key="3">
    <source>
        <dbReference type="Proteomes" id="UP000249363"/>
    </source>
</evidence>
<name>A0A364KR82_TALAM</name>
<comment type="caution">
    <text evidence="2">The sequence shown here is derived from an EMBL/GenBank/DDBJ whole genome shotgun (WGS) entry which is preliminary data.</text>
</comment>
<dbReference type="OrthoDB" id="8119704at2759"/>
<dbReference type="STRING" id="1196081.A0A364KR82"/>
<dbReference type="RefSeq" id="XP_040730570.1">
    <property type="nucleotide sequence ID" value="XM_040874170.1"/>
</dbReference>
<dbReference type="GO" id="GO:0003824">
    <property type="term" value="F:catalytic activity"/>
    <property type="evidence" value="ECO:0007669"/>
    <property type="project" value="InterPro"/>
</dbReference>
<dbReference type="EMBL" id="MIKG01000003">
    <property type="protein sequence ID" value="RAO66053.1"/>
    <property type="molecule type" value="Genomic_DNA"/>
</dbReference>
<dbReference type="InterPro" id="IPR000639">
    <property type="entry name" value="Epox_hydrolase-like"/>
</dbReference>
<protein>
    <recommendedName>
        <fullName evidence="1">AB hydrolase-1 domain-containing protein</fullName>
    </recommendedName>
</protein>
<dbReference type="PRINTS" id="PR00412">
    <property type="entry name" value="EPOXHYDRLASE"/>
</dbReference>
<accession>A0A364KR82</accession>
<keyword evidence="3" id="KW-1185">Reference proteome</keyword>
<dbReference type="SUPFAM" id="SSF53474">
    <property type="entry name" value="alpha/beta-Hydrolases"/>
    <property type="match status" value="1"/>
</dbReference>
<reference evidence="2 3" key="1">
    <citation type="journal article" date="2017" name="Biotechnol. Biofuels">
        <title>Differential beta-glucosidase expression as a function of carbon source availability in Talaromyces amestolkiae: a genomic and proteomic approach.</title>
        <authorList>
            <person name="de Eugenio L.I."/>
            <person name="Mendez-Liter J.A."/>
            <person name="Nieto-Dominguez M."/>
            <person name="Alonso L."/>
            <person name="Gil-Munoz J."/>
            <person name="Barriuso J."/>
            <person name="Prieto A."/>
            <person name="Martinez M.J."/>
        </authorList>
    </citation>
    <scope>NUCLEOTIDE SEQUENCE [LARGE SCALE GENOMIC DNA]</scope>
    <source>
        <strain evidence="2 3">CIB</strain>
    </source>
</reference>
<dbReference type="InterPro" id="IPR000073">
    <property type="entry name" value="AB_hydrolase_1"/>
</dbReference>
<dbReference type="Pfam" id="PF12697">
    <property type="entry name" value="Abhydrolase_6"/>
    <property type="match status" value="1"/>
</dbReference>
<dbReference type="InterPro" id="IPR029058">
    <property type="entry name" value="AB_hydrolase_fold"/>
</dbReference>
<dbReference type="PANTHER" id="PTHR46438:SF11">
    <property type="entry name" value="LIPASE-RELATED"/>
    <property type="match status" value="1"/>
</dbReference>
<gene>
    <name evidence="2" type="ORF">BHQ10_002065</name>
</gene>
<dbReference type="AlphaFoldDB" id="A0A364KR82"/>
<organism evidence="2 3">
    <name type="scientific">Talaromyces amestolkiae</name>
    <dbReference type="NCBI Taxonomy" id="1196081"/>
    <lineage>
        <taxon>Eukaryota</taxon>
        <taxon>Fungi</taxon>
        <taxon>Dikarya</taxon>
        <taxon>Ascomycota</taxon>
        <taxon>Pezizomycotina</taxon>
        <taxon>Eurotiomycetes</taxon>
        <taxon>Eurotiomycetidae</taxon>
        <taxon>Eurotiales</taxon>
        <taxon>Trichocomaceae</taxon>
        <taxon>Talaromyces</taxon>
        <taxon>Talaromyces sect. Talaromyces</taxon>
    </lineage>
</organism>
<evidence type="ECO:0000259" key="1">
    <source>
        <dbReference type="Pfam" id="PF12697"/>
    </source>
</evidence>